<dbReference type="NCBIfam" id="TIGR03584">
    <property type="entry name" value="PseF"/>
    <property type="match status" value="1"/>
</dbReference>
<dbReference type="Gene3D" id="3.90.550.10">
    <property type="entry name" value="Spore Coat Polysaccharide Biosynthesis Protein SpsA, Chain A"/>
    <property type="match status" value="1"/>
</dbReference>
<comment type="similarity">
    <text evidence="1">Belongs to the CMP-NeuNAc synthase family.</text>
</comment>
<accession>A0A7H9CH12</accession>
<dbReference type="Proteomes" id="UP000509414">
    <property type="component" value="Chromosome"/>
</dbReference>
<gene>
    <name evidence="3" type="primary">pseF</name>
    <name evidence="3" type="ORF">CINF_0741</name>
</gene>
<name>A0A7H9CH12_9BACT</name>
<evidence type="ECO:0000313" key="4">
    <source>
        <dbReference type="Proteomes" id="UP000509414"/>
    </source>
</evidence>
<organism evidence="3 4">
    <name type="scientific">Candidatus Campylobacter infans</name>
    <dbReference type="NCBI Taxonomy" id="2561898"/>
    <lineage>
        <taxon>Bacteria</taxon>
        <taxon>Pseudomonadati</taxon>
        <taxon>Campylobacterota</taxon>
        <taxon>Epsilonproteobacteria</taxon>
        <taxon>Campylobacterales</taxon>
        <taxon>Campylobacteraceae</taxon>
        <taxon>Campylobacter</taxon>
    </lineage>
</organism>
<dbReference type="InterPro" id="IPR050793">
    <property type="entry name" value="CMP-NeuNAc_synthase"/>
</dbReference>
<evidence type="ECO:0000256" key="1">
    <source>
        <dbReference type="ARBA" id="ARBA00010726"/>
    </source>
</evidence>
<dbReference type="GO" id="GO:0008781">
    <property type="term" value="F:N-acylneuraminate cytidylyltransferase activity"/>
    <property type="evidence" value="ECO:0007669"/>
    <property type="project" value="TreeGrafter"/>
</dbReference>
<evidence type="ECO:0000256" key="2">
    <source>
        <dbReference type="NCBIfam" id="TIGR03584"/>
    </source>
</evidence>
<sequence>MSNLCIITARGGSKRIPNKNIKDFCGKPIIAYSIMAALESGIFSEVMVSTDSQAIAKVAKDFGASVPFMRSAKNSDDFASTADVLLEVLDEYQKRGFCPQDFACIYPTAPFITAKKLQKAYEILKNQNANLVVSVCKFSFPPQRAYCVKDGFLAYKEPQNASKRSQDLEPLYHDGGQFYFYNTERFLSLNGCITEKIVPFELSELETQDIDNQSDWELAALKFKLMQSQN</sequence>
<dbReference type="InterPro" id="IPR029044">
    <property type="entry name" value="Nucleotide-diphossugar_trans"/>
</dbReference>
<dbReference type="InterPro" id="IPR020039">
    <property type="entry name" value="PseF"/>
</dbReference>
<dbReference type="RefSeq" id="WP_179975796.1">
    <property type="nucleotide sequence ID" value="NZ_CP049075.1"/>
</dbReference>
<proteinExistence type="inferred from homology"/>
<dbReference type="InterPro" id="IPR003329">
    <property type="entry name" value="Cytidylyl_trans"/>
</dbReference>
<dbReference type="AlphaFoldDB" id="A0A7H9CH12"/>
<protein>
    <recommendedName>
        <fullName evidence="2">Pseudaminic acid cytidylyltransferase</fullName>
        <ecNumber evidence="2">2.7.7.81</ecNumber>
    </recommendedName>
</protein>
<dbReference type="EMBL" id="CP049075">
    <property type="protein sequence ID" value="QLI05262.1"/>
    <property type="molecule type" value="Genomic_DNA"/>
</dbReference>
<dbReference type="CDD" id="cd02513">
    <property type="entry name" value="CMP-NeuAc_Synthase"/>
    <property type="match status" value="1"/>
</dbReference>
<keyword evidence="3" id="KW-0548">Nucleotidyltransferase</keyword>
<dbReference type="SUPFAM" id="SSF53448">
    <property type="entry name" value="Nucleotide-diphospho-sugar transferases"/>
    <property type="match status" value="1"/>
</dbReference>
<dbReference type="PANTHER" id="PTHR21485:SF6">
    <property type="entry name" value="N-ACYLNEURAMINATE CYTIDYLYLTRANSFERASE-RELATED"/>
    <property type="match status" value="1"/>
</dbReference>
<dbReference type="PANTHER" id="PTHR21485">
    <property type="entry name" value="HAD SUPERFAMILY MEMBERS CMAS AND KDSC"/>
    <property type="match status" value="1"/>
</dbReference>
<keyword evidence="3" id="KW-0808">Transferase</keyword>
<dbReference type="KEGG" id="cinf:CINF_0741"/>
<reference evidence="3 4" key="1">
    <citation type="submission" date="2020-02" db="EMBL/GenBank/DDBJ databases">
        <title>Complete genome sequence of the novel Campylobacter species Candidatus Campylobacter infans.</title>
        <authorList>
            <person name="Duim B."/>
            <person name="Zomer A."/>
            <person name="van der Graaf L."/>
            <person name="Wagenaar J."/>
        </authorList>
    </citation>
    <scope>NUCLEOTIDE SEQUENCE [LARGE SCALE GENOMIC DNA]</scope>
    <source>
        <strain evidence="3 4">19S00001</strain>
    </source>
</reference>
<evidence type="ECO:0000313" key="3">
    <source>
        <dbReference type="EMBL" id="QLI05262.1"/>
    </source>
</evidence>
<keyword evidence="4" id="KW-1185">Reference proteome</keyword>
<dbReference type="Pfam" id="PF02348">
    <property type="entry name" value="CTP_transf_3"/>
    <property type="match status" value="1"/>
</dbReference>
<dbReference type="EC" id="2.7.7.81" evidence="2"/>